<feature type="signal peptide" evidence="2">
    <location>
        <begin position="1"/>
        <end position="16"/>
    </location>
</feature>
<dbReference type="InterPro" id="IPR017946">
    <property type="entry name" value="PLC-like_Pdiesterase_TIM-brl"/>
</dbReference>
<organism evidence="3 4">
    <name type="scientific">Corynespora cassiicola Philippines</name>
    <dbReference type="NCBI Taxonomy" id="1448308"/>
    <lineage>
        <taxon>Eukaryota</taxon>
        <taxon>Fungi</taxon>
        <taxon>Dikarya</taxon>
        <taxon>Ascomycota</taxon>
        <taxon>Pezizomycotina</taxon>
        <taxon>Dothideomycetes</taxon>
        <taxon>Pleosporomycetidae</taxon>
        <taxon>Pleosporales</taxon>
        <taxon>Corynesporascaceae</taxon>
        <taxon>Corynespora</taxon>
    </lineage>
</organism>
<evidence type="ECO:0000313" key="4">
    <source>
        <dbReference type="Proteomes" id="UP000240883"/>
    </source>
</evidence>
<sequence length="313" mass="35176">MHVPLVLSWLLSSALAFSVPHVSDTLQNILKNTDNSKKYRYPTDFTRGIIPKPFHSHNDYWRDVPFYSGLAYGAISTEADVWLINGTLFVGHEESALTHERTLESLYINPILDTLHRQNPSTEFAPTKTLNGVFDTSSGQTLYFFIDLKTSGPETWEAVLSALEPLRKESFLSSYDGTTLTSAPVTVVGTGNTPLTAVQNAIPRYAFYDAPLAKLGSEEFGNLTKFDAPIASTNFAESFGNVRKLSFNDTQLETLREQVKVAHEKGIMARYWNQPEWPVGTRNAVWRTLWEEEVDLINVDDLEACAEFWEGRG</sequence>
<evidence type="ECO:0000256" key="1">
    <source>
        <dbReference type="ARBA" id="ARBA00008858"/>
    </source>
</evidence>
<proteinExistence type="inferred from homology"/>
<dbReference type="CDD" id="cd08577">
    <property type="entry name" value="PI-PLCc_GDPD_SF_unchar3"/>
    <property type="match status" value="1"/>
</dbReference>
<comment type="similarity">
    <text evidence="1">Belongs to the AIM6 family.</text>
</comment>
<protein>
    <submittedName>
        <fullName evidence="3">Uncharacterized protein</fullName>
    </submittedName>
</protein>
<dbReference type="PANTHER" id="PTHR31571:SF5">
    <property type="entry name" value="ALTERED INHERITANCE OF MITOCHONDRIA PROTEIN 6"/>
    <property type="match status" value="1"/>
</dbReference>
<evidence type="ECO:0000313" key="3">
    <source>
        <dbReference type="EMBL" id="PSN74431.1"/>
    </source>
</evidence>
<keyword evidence="2" id="KW-0732">Signal</keyword>
<dbReference type="InterPro" id="IPR051236">
    <property type="entry name" value="HAT_RTT109-like"/>
</dbReference>
<dbReference type="InterPro" id="IPR039559">
    <property type="entry name" value="AIM6_PI-PLC-like_dom"/>
</dbReference>
<dbReference type="PANTHER" id="PTHR31571">
    <property type="entry name" value="ALTERED INHERITANCE OF MITOCHONDRIA PROTEIN 6"/>
    <property type="match status" value="1"/>
</dbReference>
<dbReference type="AlphaFoldDB" id="A0A2T2P9V1"/>
<dbReference type="Gene3D" id="3.20.20.190">
    <property type="entry name" value="Phosphatidylinositol (PI) phosphodiesterase"/>
    <property type="match status" value="1"/>
</dbReference>
<reference evidence="3 4" key="1">
    <citation type="journal article" date="2018" name="Front. Microbiol.">
        <title>Genome-Wide Analysis of Corynespora cassiicola Leaf Fall Disease Putative Effectors.</title>
        <authorList>
            <person name="Lopez D."/>
            <person name="Ribeiro S."/>
            <person name="Label P."/>
            <person name="Fumanal B."/>
            <person name="Venisse J.S."/>
            <person name="Kohler A."/>
            <person name="de Oliveira R.R."/>
            <person name="Labutti K."/>
            <person name="Lipzen A."/>
            <person name="Lail K."/>
            <person name="Bauer D."/>
            <person name="Ohm R.A."/>
            <person name="Barry K.W."/>
            <person name="Spatafora J."/>
            <person name="Grigoriev I.V."/>
            <person name="Martin F.M."/>
            <person name="Pujade-Renaud V."/>
        </authorList>
    </citation>
    <scope>NUCLEOTIDE SEQUENCE [LARGE SCALE GENOMIC DNA]</scope>
    <source>
        <strain evidence="3 4">Philippines</strain>
    </source>
</reference>
<dbReference type="SUPFAM" id="SSF51695">
    <property type="entry name" value="PLC-like phosphodiesterases"/>
    <property type="match status" value="1"/>
</dbReference>
<dbReference type="Proteomes" id="UP000240883">
    <property type="component" value="Unassembled WGS sequence"/>
</dbReference>
<dbReference type="GO" id="GO:0006629">
    <property type="term" value="P:lipid metabolic process"/>
    <property type="evidence" value="ECO:0007669"/>
    <property type="project" value="InterPro"/>
</dbReference>
<evidence type="ECO:0000256" key="2">
    <source>
        <dbReference type="SAM" id="SignalP"/>
    </source>
</evidence>
<gene>
    <name evidence="3" type="ORF">BS50DRAFT_627759</name>
</gene>
<dbReference type="OrthoDB" id="4153866at2759"/>
<dbReference type="GO" id="GO:0008081">
    <property type="term" value="F:phosphoric diester hydrolase activity"/>
    <property type="evidence" value="ECO:0007669"/>
    <property type="project" value="InterPro"/>
</dbReference>
<accession>A0A2T2P9V1</accession>
<dbReference type="EMBL" id="KZ678128">
    <property type="protein sequence ID" value="PSN74431.1"/>
    <property type="molecule type" value="Genomic_DNA"/>
</dbReference>
<feature type="chain" id="PRO_5015771869" evidence="2">
    <location>
        <begin position="17"/>
        <end position="313"/>
    </location>
</feature>
<keyword evidence="4" id="KW-1185">Reference proteome</keyword>
<name>A0A2T2P9V1_CORCC</name>
<dbReference type="STRING" id="1448308.A0A2T2P9V1"/>